<evidence type="ECO:0000259" key="3">
    <source>
        <dbReference type="Pfam" id="PF07833"/>
    </source>
</evidence>
<feature type="region of interest" description="Disordered" evidence="1">
    <location>
        <begin position="486"/>
        <end position="510"/>
    </location>
</feature>
<evidence type="ECO:0000256" key="2">
    <source>
        <dbReference type="SAM" id="SignalP"/>
    </source>
</evidence>
<accession>A0A6J4I4W0</accession>
<evidence type="ECO:0000256" key="1">
    <source>
        <dbReference type="SAM" id="MobiDB-lite"/>
    </source>
</evidence>
<feature type="region of interest" description="Disordered" evidence="1">
    <location>
        <begin position="378"/>
        <end position="411"/>
    </location>
</feature>
<dbReference type="Gene3D" id="3.30.457.10">
    <property type="entry name" value="Copper amine oxidase-like, N-terminal domain"/>
    <property type="match status" value="1"/>
</dbReference>
<organism evidence="4">
    <name type="scientific">uncultured Armatimonadetes bacterium</name>
    <dbReference type="NCBI Taxonomy" id="157466"/>
    <lineage>
        <taxon>Bacteria</taxon>
        <taxon>Bacillati</taxon>
        <taxon>Armatimonadota</taxon>
        <taxon>environmental samples</taxon>
    </lineage>
</organism>
<dbReference type="AlphaFoldDB" id="A0A6J4I4W0"/>
<gene>
    <name evidence="4" type="ORF">AVDCRST_MAG63-1433</name>
</gene>
<dbReference type="EMBL" id="CADCTO010000187">
    <property type="protein sequence ID" value="CAA9241160.1"/>
    <property type="molecule type" value="Genomic_DNA"/>
</dbReference>
<reference evidence="4" key="1">
    <citation type="submission" date="2020-02" db="EMBL/GenBank/DDBJ databases">
        <authorList>
            <person name="Meier V. D."/>
        </authorList>
    </citation>
    <scope>NUCLEOTIDE SEQUENCE</scope>
    <source>
        <strain evidence="4">AVDCRST_MAG63</strain>
    </source>
</reference>
<protein>
    <recommendedName>
        <fullName evidence="3">Copper amine oxidase-like N-terminal domain-containing protein</fullName>
    </recommendedName>
</protein>
<dbReference type="Pfam" id="PF07833">
    <property type="entry name" value="Cu_amine_oxidN1"/>
    <property type="match status" value="1"/>
</dbReference>
<feature type="region of interest" description="Disordered" evidence="1">
    <location>
        <begin position="309"/>
        <end position="352"/>
    </location>
</feature>
<sequence length="644" mass="67481">MVLSRWAKGAAAASSLPAAALALPAALALLGGVTPAPVQAAASGPDLRILSPRKGEMLGSNSFDIDVSYRSRSGADVVAAEVWVDGVRWTRRALARVQARGVLSFAVDGSTLPEGTHRVEVRIFDARGQWSSAAVNIVAGTNTGTASGDFGGPELTFRGLTNGKRVSGVLELSVDATDRSGANPYVTFFIDKEFKTLKNYAPYNYTWDTTTATDGWHTVEVMAYVDATNATTTRRMRVYVDNASGNTQRMKDIPDLNDARVAPVTRPSKVAPVTIPVPRKPRTPAKQRRPKAPVLVDKNRKRGPVMVAKATFRGPSSVPSTPAGPPPRGQRLAVPGDGTPSWNSNAPASLSTPPELQLKVVPSIVSGVVGLRMAVPDNLGPASSSAPARIASRVRSGGPEPPAAVAPSLPSPAVRTPALPVASSPAVRVAAAPKPARPAGTAAVRRSGDPTKTASVKRSGEPAKTATPTGIKPLARVAARKTVAARPAASPVATPRAEVKKAARATAKPLSRTTPRAVAAIATSALRDGAIQVAFNGERLAFDVQPRVDKGMPVAPFRQIFEHTGGVLNWAPDTKVMRAVNADREVVVAIGKSTARVNDRTFSLDRPAFLESGRTVVPLSFVGKALDVEVQFDARTGRLQISSK</sequence>
<evidence type="ECO:0000313" key="4">
    <source>
        <dbReference type="EMBL" id="CAA9241160.1"/>
    </source>
</evidence>
<keyword evidence="2" id="KW-0732">Signal</keyword>
<dbReference type="InterPro" id="IPR013783">
    <property type="entry name" value="Ig-like_fold"/>
</dbReference>
<dbReference type="Gene3D" id="2.60.40.10">
    <property type="entry name" value="Immunoglobulins"/>
    <property type="match status" value="1"/>
</dbReference>
<dbReference type="InterPro" id="IPR012854">
    <property type="entry name" value="Cu_amine_oxidase-like_N"/>
</dbReference>
<dbReference type="InterPro" id="IPR036582">
    <property type="entry name" value="Mao_N_sf"/>
</dbReference>
<feature type="region of interest" description="Disordered" evidence="1">
    <location>
        <begin position="430"/>
        <end position="469"/>
    </location>
</feature>
<dbReference type="Pfam" id="PF17957">
    <property type="entry name" value="Big_7"/>
    <property type="match status" value="1"/>
</dbReference>
<dbReference type="SUPFAM" id="SSF55383">
    <property type="entry name" value="Copper amine oxidase, domain N"/>
    <property type="match status" value="1"/>
</dbReference>
<feature type="compositionally biased region" description="Low complexity" evidence="1">
    <location>
        <begin position="430"/>
        <end position="443"/>
    </location>
</feature>
<proteinExistence type="predicted"/>
<feature type="chain" id="PRO_5026819967" description="Copper amine oxidase-like N-terminal domain-containing protein" evidence="2">
    <location>
        <begin position="41"/>
        <end position="644"/>
    </location>
</feature>
<feature type="signal peptide" evidence="2">
    <location>
        <begin position="1"/>
        <end position="40"/>
    </location>
</feature>
<feature type="region of interest" description="Disordered" evidence="1">
    <location>
        <begin position="272"/>
        <end position="292"/>
    </location>
</feature>
<feature type="domain" description="Copper amine oxidase-like N-terminal" evidence="3">
    <location>
        <begin position="535"/>
        <end position="640"/>
    </location>
</feature>
<feature type="compositionally biased region" description="Basic residues" evidence="1">
    <location>
        <begin position="279"/>
        <end position="291"/>
    </location>
</feature>
<name>A0A6J4I4W0_9BACT</name>
<feature type="compositionally biased region" description="Low complexity" evidence="1">
    <location>
        <begin position="382"/>
        <end position="396"/>
    </location>
</feature>
<feature type="compositionally biased region" description="Polar residues" evidence="1">
    <location>
        <begin position="340"/>
        <end position="352"/>
    </location>
</feature>